<dbReference type="AlphaFoldDB" id="A0A410WXW7"/>
<dbReference type="EMBL" id="CP026520">
    <property type="protein sequence ID" value="QAV19279.1"/>
    <property type="molecule type" value="Genomic_DNA"/>
</dbReference>
<organism evidence="1 2">
    <name type="scientific">Paenibacillus chitinolyticus</name>
    <dbReference type="NCBI Taxonomy" id="79263"/>
    <lineage>
        <taxon>Bacteria</taxon>
        <taxon>Bacillati</taxon>
        <taxon>Bacillota</taxon>
        <taxon>Bacilli</taxon>
        <taxon>Bacillales</taxon>
        <taxon>Paenibacillaceae</taxon>
        <taxon>Paenibacillus</taxon>
    </lineage>
</organism>
<proteinExistence type="predicted"/>
<accession>A0A410WXW7</accession>
<dbReference type="KEGG" id="pchi:PC41400_17005"/>
<gene>
    <name evidence="1" type="ORF">PC41400_17005</name>
</gene>
<reference evidence="1 2" key="1">
    <citation type="submission" date="2018-01" db="EMBL/GenBank/DDBJ databases">
        <title>The whole genome sequencing and assembly of Paenibacillus chitinolyticus KCCM 41400 strain.</title>
        <authorList>
            <person name="Kim J.-Y."/>
            <person name="Park M.-K."/>
            <person name="Lee Y.-J."/>
            <person name="Yi H."/>
            <person name="Bahn Y.-S."/>
            <person name="Kim J.F."/>
            <person name="Lee D.-W."/>
        </authorList>
    </citation>
    <scope>NUCLEOTIDE SEQUENCE [LARGE SCALE GENOMIC DNA]</scope>
    <source>
        <strain evidence="1 2">KCCM 41400</strain>
    </source>
</reference>
<sequence>MKQASLSKFSFKYIIKNDRLSVLEAYRIQVNEAIPNMNCPNRALKQKKKINCMQSFIPLKVAMDVFDKPTSENKQFMKNVDRFVAKLNF</sequence>
<evidence type="ECO:0000313" key="2">
    <source>
        <dbReference type="Proteomes" id="UP000288943"/>
    </source>
</evidence>
<name>A0A410WXW7_9BACL</name>
<protein>
    <submittedName>
        <fullName evidence="1">Uncharacterized protein</fullName>
    </submittedName>
</protein>
<evidence type="ECO:0000313" key="1">
    <source>
        <dbReference type="EMBL" id="QAV19279.1"/>
    </source>
</evidence>
<dbReference type="Proteomes" id="UP000288943">
    <property type="component" value="Chromosome"/>
</dbReference>